<name>A0ABN9KX39_9NEOB</name>
<accession>A0ABN9KX39</accession>
<evidence type="ECO:0000256" key="1">
    <source>
        <dbReference type="ARBA" id="ARBA00004167"/>
    </source>
</evidence>
<evidence type="ECO:0000256" key="6">
    <source>
        <dbReference type="SAM" id="Phobius"/>
    </source>
</evidence>
<feature type="transmembrane region" description="Helical" evidence="6">
    <location>
        <begin position="39"/>
        <end position="61"/>
    </location>
</feature>
<comment type="caution">
    <text evidence="7">The sequence shown here is derived from an EMBL/GenBank/DDBJ whole genome shotgun (WGS) entry which is preliminary data.</text>
</comment>
<keyword evidence="8" id="KW-1185">Reference proteome</keyword>
<organism evidence="7 8">
    <name type="scientific">Ranitomeya imitator</name>
    <name type="common">mimic poison frog</name>
    <dbReference type="NCBI Taxonomy" id="111125"/>
    <lineage>
        <taxon>Eukaryota</taxon>
        <taxon>Metazoa</taxon>
        <taxon>Chordata</taxon>
        <taxon>Craniata</taxon>
        <taxon>Vertebrata</taxon>
        <taxon>Euteleostomi</taxon>
        <taxon>Amphibia</taxon>
        <taxon>Batrachia</taxon>
        <taxon>Anura</taxon>
        <taxon>Neobatrachia</taxon>
        <taxon>Hyloidea</taxon>
        <taxon>Dendrobatidae</taxon>
        <taxon>Dendrobatinae</taxon>
        <taxon>Ranitomeya</taxon>
    </lineage>
</organism>
<dbReference type="PANTHER" id="PTHR15282">
    <property type="entry name" value="POTASSIUM VOLTAGE-GATED CHANNEL SUBFAMILY E MEMBER 1, 3"/>
    <property type="match status" value="1"/>
</dbReference>
<dbReference type="InterPro" id="IPR000369">
    <property type="entry name" value="K_chnl_KCNE"/>
</dbReference>
<evidence type="ECO:0000256" key="4">
    <source>
        <dbReference type="ARBA" id="ARBA00022989"/>
    </source>
</evidence>
<evidence type="ECO:0000256" key="2">
    <source>
        <dbReference type="ARBA" id="ARBA00005688"/>
    </source>
</evidence>
<protein>
    <submittedName>
        <fullName evidence="7">Uncharacterized protein</fullName>
    </submittedName>
</protein>
<evidence type="ECO:0000256" key="3">
    <source>
        <dbReference type="ARBA" id="ARBA00022692"/>
    </source>
</evidence>
<evidence type="ECO:0000256" key="5">
    <source>
        <dbReference type="ARBA" id="ARBA00023136"/>
    </source>
</evidence>
<keyword evidence="3 6" id="KW-0812">Transmembrane</keyword>
<dbReference type="Pfam" id="PF02060">
    <property type="entry name" value="ISK_Channel"/>
    <property type="match status" value="1"/>
</dbReference>
<evidence type="ECO:0000313" key="7">
    <source>
        <dbReference type="EMBL" id="CAJ0927653.1"/>
    </source>
</evidence>
<comment type="subcellular location">
    <subcellularLocation>
        <location evidence="1">Membrane</location>
        <topology evidence="1">Single-pass membrane protein</topology>
    </subcellularLocation>
</comment>
<keyword evidence="5 6" id="KW-0472">Membrane</keyword>
<comment type="similarity">
    <text evidence="2">Belongs to the potassium channel KCNE family.</text>
</comment>
<dbReference type="Proteomes" id="UP001176940">
    <property type="component" value="Unassembled WGS sequence"/>
</dbReference>
<dbReference type="EMBL" id="CAUEEQ010004495">
    <property type="protein sequence ID" value="CAJ0927653.1"/>
    <property type="molecule type" value="Genomic_DNA"/>
</dbReference>
<dbReference type="PANTHER" id="PTHR15282:SF7">
    <property type="entry name" value="POTASSIUM VOLTAGE-GATED CHANNEL SUBFAMILY E REGULATORY BETA SUBUNIT 5"/>
    <property type="match status" value="1"/>
</dbReference>
<gene>
    <name evidence="7" type="ORF">RIMI_LOCUS3080005</name>
</gene>
<sequence length="107" mass="12433">MNLNCTDPSRLKKLLTQMMQELERINGTSTRASNDSDVAFLYILLIMIFYGFLAGGLIFAYTRSRKKESKNDPYHLYIEREWGRNAKNVAPADEIHHRDSIESEHLL</sequence>
<proteinExistence type="inferred from homology"/>
<evidence type="ECO:0000313" key="8">
    <source>
        <dbReference type="Proteomes" id="UP001176940"/>
    </source>
</evidence>
<reference evidence="7" key="1">
    <citation type="submission" date="2023-07" db="EMBL/GenBank/DDBJ databases">
        <authorList>
            <person name="Stuckert A."/>
        </authorList>
    </citation>
    <scope>NUCLEOTIDE SEQUENCE</scope>
</reference>
<keyword evidence="4 6" id="KW-1133">Transmembrane helix</keyword>